<evidence type="ECO:0000259" key="3">
    <source>
        <dbReference type="PROSITE" id="PS51898"/>
    </source>
</evidence>
<dbReference type="GO" id="GO:0015074">
    <property type="term" value="P:DNA integration"/>
    <property type="evidence" value="ECO:0007669"/>
    <property type="project" value="InterPro"/>
</dbReference>
<dbReference type="GO" id="GO:0003677">
    <property type="term" value="F:DNA binding"/>
    <property type="evidence" value="ECO:0007669"/>
    <property type="project" value="InterPro"/>
</dbReference>
<dbReference type="Proteomes" id="UP000251956">
    <property type="component" value="Unassembled WGS sequence"/>
</dbReference>
<evidence type="ECO:0000313" key="4">
    <source>
        <dbReference type="EMBL" id="RAZ73270.1"/>
    </source>
</evidence>
<name>A0A330GP51_9HYPH</name>
<accession>A0A330GP51</accession>
<gene>
    <name evidence="4" type="ORF">DPM35_25010</name>
</gene>
<dbReference type="PROSITE" id="PS51898">
    <property type="entry name" value="TYR_RECOMBINASE"/>
    <property type="match status" value="1"/>
</dbReference>
<feature type="domain" description="Tyr recombinase" evidence="3">
    <location>
        <begin position="1"/>
        <end position="151"/>
    </location>
</feature>
<organism evidence="4 5">
    <name type="scientific">Mesorhizobium atlanticum</name>
    <dbReference type="NCBI Taxonomy" id="2233532"/>
    <lineage>
        <taxon>Bacteria</taxon>
        <taxon>Pseudomonadati</taxon>
        <taxon>Pseudomonadota</taxon>
        <taxon>Alphaproteobacteria</taxon>
        <taxon>Hyphomicrobiales</taxon>
        <taxon>Phyllobacteriaceae</taxon>
        <taxon>Mesorhizobium</taxon>
    </lineage>
</organism>
<feature type="region of interest" description="Disordered" evidence="2">
    <location>
        <begin position="1"/>
        <end position="26"/>
    </location>
</feature>
<keyword evidence="1" id="KW-0233">DNA recombination</keyword>
<sequence>MRQSWLRPHWSSLTGRSDRQGSAGRLGCRAQNGLAEYRRTSFFPKRTSKVANIVTRGLQPPQIAAGLTVPAVDRSGNPKLDKEGKPMLVAKYTGLHALRHFYASGLINPKEAGGKDIKTVQALMGHSSIVMTADTYGHLLPSTNDQEALAAAEKALLGA</sequence>
<dbReference type="InterPro" id="IPR013762">
    <property type="entry name" value="Integrase-like_cat_sf"/>
</dbReference>
<dbReference type="InterPro" id="IPR002104">
    <property type="entry name" value="Integrase_catalytic"/>
</dbReference>
<dbReference type="EMBL" id="QMBQ01000008">
    <property type="protein sequence ID" value="RAZ73270.1"/>
    <property type="molecule type" value="Genomic_DNA"/>
</dbReference>
<evidence type="ECO:0000256" key="1">
    <source>
        <dbReference type="ARBA" id="ARBA00023172"/>
    </source>
</evidence>
<dbReference type="SUPFAM" id="SSF56349">
    <property type="entry name" value="DNA breaking-rejoining enzymes"/>
    <property type="match status" value="1"/>
</dbReference>
<dbReference type="OrthoDB" id="9785687at2"/>
<proteinExistence type="predicted"/>
<dbReference type="AlphaFoldDB" id="A0A330GP51"/>
<evidence type="ECO:0000313" key="5">
    <source>
        <dbReference type="Proteomes" id="UP000251956"/>
    </source>
</evidence>
<dbReference type="InterPro" id="IPR011010">
    <property type="entry name" value="DNA_brk_join_enz"/>
</dbReference>
<comment type="caution">
    <text evidence="4">The sequence shown here is derived from an EMBL/GenBank/DDBJ whole genome shotgun (WGS) entry which is preliminary data.</text>
</comment>
<reference evidence="4 5" key="1">
    <citation type="submission" date="2018-07" db="EMBL/GenBank/DDBJ databases">
        <title>Diversity of Mesorhizobium strains in Brazil.</title>
        <authorList>
            <person name="Helene L.C.F."/>
            <person name="Dall'Agnol R."/>
            <person name="Delamuta J.R.M."/>
            <person name="Hungria M."/>
        </authorList>
    </citation>
    <scope>NUCLEOTIDE SEQUENCE [LARGE SCALE GENOMIC DNA]</scope>
    <source>
        <strain evidence="4 5">CNPSo 3140</strain>
    </source>
</reference>
<evidence type="ECO:0000256" key="2">
    <source>
        <dbReference type="SAM" id="MobiDB-lite"/>
    </source>
</evidence>
<dbReference type="Gene3D" id="1.10.443.10">
    <property type="entry name" value="Intergrase catalytic core"/>
    <property type="match status" value="1"/>
</dbReference>
<protein>
    <recommendedName>
        <fullName evidence="3">Tyr recombinase domain-containing protein</fullName>
    </recommendedName>
</protein>
<dbReference type="GO" id="GO:0006310">
    <property type="term" value="P:DNA recombination"/>
    <property type="evidence" value="ECO:0007669"/>
    <property type="project" value="UniProtKB-KW"/>
</dbReference>
<keyword evidence="5" id="KW-1185">Reference proteome</keyword>